<evidence type="ECO:0000313" key="1">
    <source>
        <dbReference type="EMBL" id="GGR00082.1"/>
    </source>
</evidence>
<sequence>MTAPVSTRQPQELVRSKRVPVEVKYQPDPARRALLEALMAEARRELNEKAAAK</sequence>
<dbReference type="RefSeq" id="WP_189088519.1">
    <property type="nucleotide sequence ID" value="NZ_BMQL01000004.1"/>
</dbReference>
<protein>
    <submittedName>
        <fullName evidence="1">Uncharacterized protein</fullName>
    </submittedName>
</protein>
<evidence type="ECO:0000313" key="2">
    <source>
        <dbReference type="Proteomes" id="UP000603865"/>
    </source>
</evidence>
<gene>
    <name evidence="1" type="ORF">GCM10008957_10970</name>
</gene>
<keyword evidence="2" id="KW-1185">Reference proteome</keyword>
<name>A0A918C1C2_9DEIO</name>
<organism evidence="1 2">
    <name type="scientific">Deinococcus ruber</name>
    <dbReference type="NCBI Taxonomy" id="1848197"/>
    <lineage>
        <taxon>Bacteria</taxon>
        <taxon>Thermotogati</taxon>
        <taxon>Deinococcota</taxon>
        <taxon>Deinococci</taxon>
        <taxon>Deinococcales</taxon>
        <taxon>Deinococcaceae</taxon>
        <taxon>Deinococcus</taxon>
    </lineage>
</organism>
<dbReference type="EMBL" id="BMQL01000004">
    <property type="protein sequence ID" value="GGR00082.1"/>
    <property type="molecule type" value="Genomic_DNA"/>
</dbReference>
<comment type="caution">
    <text evidence="1">The sequence shown here is derived from an EMBL/GenBank/DDBJ whole genome shotgun (WGS) entry which is preliminary data.</text>
</comment>
<reference evidence="1" key="2">
    <citation type="submission" date="2020-09" db="EMBL/GenBank/DDBJ databases">
        <authorList>
            <person name="Sun Q."/>
            <person name="Ohkuma M."/>
        </authorList>
    </citation>
    <scope>NUCLEOTIDE SEQUENCE</scope>
    <source>
        <strain evidence="1">JCM 31311</strain>
    </source>
</reference>
<dbReference type="AlphaFoldDB" id="A0A918C1C2"/>
<reference evidence="1" key="1">
    <citation type="journal article" date="2014" name="Int. J. Syst. Evol. Microbiol.">
        <title>Complete genome sequence of Corynebacterium casei LMG S-19264T (=DSM 44701T), isolated from a smear-ripened cheese.</title>
        <authorList>
            <consortium name="US DOE Joint Genome Institute (JGI-PGF)"/>
            <person name="Walter F."/>
            <person name="Albersmeier A."/>
            <person name="Kalinowski J."/>
            <person name="Ruckert C."/>
        </authorList>
    </citation>
    <scope>NUCLEOTIDE SEQUENCE</scope>
    <source>
        <strain evidence="1">JCM 31311</strain>
    </source>
</reference>
<dbReference type="Proteomes" id="UP000603865">
    <property type="component" value="Unassembled WGS sequence"/>
</dbReference>
<accession>A0A918C1C2</accession>
<proteinExistence type="predicted"/>